<comment type="caution">
    <text evidence="2">The sequence shown here is derived from an EMBL/GenBank/DDBJ whole genome shotgun (WGS) entry which is preliminary data.</text>
</comment>
<evidence type="ECO:0000313" key="2">
    <source>
        <dbReference type="EMBL" id="KAE8709514.1"/>
    </source>
</evidence>
<reference evidence="2" key="1">
    <citation type="submission" date="2019-09" db="EMBL/GenBank/DDBJ databases">
        <title>Draft genome information of white flower Hibiscus syriacus.</title>
        <authorList>
            <person name="Kim Y.-M."/>
        </authorList>
    </citation>
    <scope>NUCLEOTIDE SEQUENCE [LARGE SCALE GENOMIC DNA]</scope>
    <source>
        <strain evidence="2">YM2019G1</strain>
    </source>
</reference>
<organism evidence="2 3">
    <name type="scientific">Hibiscus syriacus</name>
    <name type="common">Rose of Sharon</name>
    <dbReference type="NCBI Taxonomy" id="106335"/>
    <lineage>
        <taxon>Eukaryota</taxon>
        <taxon>Viridiplantae</taxon>
        <taxon>Streptophyta</taxon>
        <taxon>Embryophyta</taxon>
        <taxon>Tracheophyta</taxon>
        <taxon>Spermatophyta</taxon>
        <taxon>Magnoliopsida</taxon>
        <taxon>eudicotyledons</taxon>
        <taxon>Gunneridae</taxon>
        <taxon>Pentapetalae</taxon>
        <taxon>rosids</taxon>
        <taxon>malvids</taxon>
        <taxon>Malvales</taxon>
        <taxon>Malvaceae</taxon>
        <taxon>Malvoideae</taxon>
        <taxon>Hibiscus</taxon>
    </lineage>
</organism>
<dbReference type="AlphaFoldDB" id="A0A6A3AXJ9"/>
<dbReference type="InterPro" id="IPR058017">
    <property type="entry name" value="At3g28540-like_C"/>
</dbReference>
<gene>
    <name evidence="2" type="ORF">F3Y22_tig00110330pilonHSYRG00089</name>
</gene>
<dbReference type="SUPFAM" id="SSF52540">
    <property type="entry name" value="P-loop containing nucleoside triphosphate hydrolases"/>
    <property type="match status" value="1"/>
</dbReference>
<feature type="domain" description="AAA+ ATPase At3g28540-like C-terminal" evidence="1">
    <location>
        <begin position="156"/>
        <end position="220"/>
    </location>
</feature>
<accession>A0A6A3AXJ9</accession>
<dbReference type="Gene3D" id="6.10.280.40">
    <property type="match status" value="1"/>
</dbReference>
<evidence type="ECO:0000313" key="3">
    <source>
        <dbReference type="Proteomes" id="UP000436088"/>
    </source>
</evidence>
<dbReference type="InterPro" id="IPR050747">
    <property type="entry name" value="Mitochondrial_chaperone_BCS1"/>
</dbReference>
<dbReference type="PANTHER" id="PTHR23070">
    <property type="entry name" value="BCS1 AAA-TYPE ATPASE"/>
    <property type="match status" value="1"/>
</dbReference>
<proteinExistence type="predicted"/>
<keyword evidence="3" id="KW-1185">Reference proteome</keyword>
<protein>
    <recommendedName>
        <fullName evidence="1">AAA+ ATPase At3g28540-like C-terminal domain-containing protein</fullName>
    </recommendedName>
</protein>
<sequence length="235" mass="27145">MGSYPTMFSMHQRLDKGQRVTDSFHGADWLSSNGDSFAMNRREKIHTLGNSHYSRKFMWESIKFEHPSKFETLVLDLELKNMIGEDLNRFLRRKEFYKKVGRSWKRGCLLYGPPGFGEAVARHCEQINLVIEDIDCTVNLPDLSRVSGNKRGGQDTQAFSILASNYLGVEGYHRLFRDIKELLEATKVTPAQVAEELTKDEDADVALEGFLSFLERKTTKSRKLRPQRNLRKLRP</sequence>
<dbReference type="Proteomes" id="UP000436088">
    <property type="component" value="Unassembled WGS sequence"/>
</dbReference>
<dbReference type="EMBL" id="VEPZ02000935">
    <property type="protein sequence ID" value="KAE8709514.1"/>
    <property type="molecule type" value="Genomic_DNA"/>
</dbReference>
<dbReference type="Gene3D" id="3.40.50.300">
    <property type="entry name" value="P-loop containing nucleotide triphosphate hydrolases"/>
    <property type="match status" value="1"/>
</dbReference>
<name>A0A6A3AXJ9_HIBSY</name>
<dbReference type="InterPro" id="IPR027417">
    <property type="entry name" value="P-loop_NTPase"/>
</dbReference>
<evidence type="ECO:0000259" key="1">
    <source>
        <dbReference type="Pfam" id="PF25568"/>
    </source>
</evidence>
<dbReference type="Pfam" id="PF25568">
    <property type="entry name" value="AAA_lid_At3g28540"/>
    <property type="match status" value="1"/>
</dbReference>